<evidence type="ECO:0000313" key="3">
    <source>
        <dbReference type="Proteomes" id="UP001586593"/>
    </source>
</evidence>
<dbReference type="Proteomes" id="UP001586593">
    <property type="component" value="Unassembled WGS sequence"/>
</dbReference>
<protein>
    <submittedName>
        <fullName evidence="2">Uncharacterized protein</fullName>
    </submittedName>
</protein>
<feature type="compositionally biased region" description="Pro residues" evidence="1">
    <location>
        <begin position="227"/>
        <end position="237"/>
    </location>
</feature>
<organism evidence="2 3">
    <name type="scientific">Phialemonium thermophilum</name>
    <dbReference type="NCBI Taxonomy" id="223376"/>
    <lineage>
        <taxon>Eukaryota</taxon>
        <taxon>Fungi</taxon>
        <taxon>Dikarya</taxon>
        <taxon>Ascomycota</taxon>
        <taxon>Pezizomycotina</taxon>
        <taxon>Sordariomycetes</taxon>
        <taxon>Sordariomycetidae</taxon>
        <taxon>Cephalothecales</taxon>
        <taxon>Cephalothecaceae</taxon>
        <taxon>Phialemonium</taxon>
    </lineage>
</organism>
<feature type="region of interest" description="Disordered" evidence="1">
    <location>
        <begin position="59"/>
        <end position="248"/>
    </location>
</feature>
<evidence type="ECO:0000313" key="2">
    <source>
        <dbReference type="EMBL" id="KAL1868544.1"/>
    </source>
</evidence>
<evidence type="ECO:0000256" key="1">
    <source>
        <dbReference type="SAM" id="MobiDB-lite"/>
    </source>
</evidence>
<comment type="caution">
    <text evidence="2">The sequence shown here is derived from an EMBL/GenBank/DDBJ whole genome shotgun (WGS) entry which is preliminary data.</text>
</comment>
<gene>
    <name evidence="2" type="ORF">VTK73DRAFT_3636</name>
</gene>
<feature type="compositionally biased region" description="Low complexity" evidence="1">
    <location>
        <begin position="146"/>
        <end position="161"/>
    </location>
</feature>
<reference evidence="2 3" key="1">
    <citation type="journal article" date="2024" name="Commun. Biol.">
        <title>Comparative genomic analysis of thermophilic fungi reveals convergent evolutionary adaptations and gene losses.</title>
        <authorList>
            <person name="Steindorff A.S."/>
            <person name="Aguilar-Pontes M.V."/>
            <person name="Robinson A.J."/>
            <person name="Andreopoulos B."/>
            <person name="LaButti K."/>
            <person name="Kuo A."/>
            <person name="Mondo S."/>
            <person name="Riley R."/>
            <person name="Otillar R."/>
            <person name="Haridas S."/>
            <person name="Lipzen A."/>
            <person name="Grimwood J."/>
            <person name="Schmutz J."/>
            <person name="Clum A."/>
            <person name="Reid I.D."/>
            <person name="Moisan M.C."/>
            <person name="Butler G."/>
            <person name="Nguyen T.T.M."/>
            <person name="Dewar K."/>
            <person name="Conant G."/>
            <person name="Drula E."/>
            <person name="Henrissat B."/>
            <person name="Hansel C."/>
            <person name="Singer S."/>
            <person name="Hutchinson M.I."/>
            <person name="de Vries R.P."/>
            <person name="Natvig D.O."/>
            <person name="Powell A.J."/>
            <person name="Tsang A."/>
            <person name="Grigoriev I.V."/>
        </authorList>
    </citation>
    <scope>NUCLEOTIDE SEQUENCE [LARGE SCALE GENOMIC DNA]</scope>
    <source>
        <strain evidence="2 3">ATCC 24622</strain>
    </source>
</reference>
<sequence length="343" mass="35875">MPFEMAMELAKKEGSLLVDSDVSPSHDFCPFSSSAATMDGDTHQSSGIAGFQRKYCASARRPISSSTSSRRFPTASSSGSLRQTASPPPEDPFQDGTPSPTLKRSATFKLPLKINTDPSVSTFSHRPRAPSLGQQQTSPEKRHAYRSSSSSSSSIPISRPLDPSPPRSDTRPATRLSSGSDQQSRSGSRPPSEQFAATKVPLSSTQSPVTEKESPAGTISSTTVATTPPPRSPPSPVQGPLRDSVLQSSTMSAQPVKIDLQGQGQGQQPAAAKVAINGLSAPNVPLPNLSGQANGVVGNLLKGPVTADGKLKDAALMVGIKLDLEAEVHVTARVRGDILVGLY</sequence>
<accession>A0ABR3WYB8</accession>
<name>A0ABR3WYB8_9PEZI</name>
<dbReference type="EMBL" id="JAZHXJ010000214">
    <property type="protein sequence ID" value="KAL1868544.1"/>
    <property type="molecule type" value="Genomic_DNA"/>
</dbReference>
<keyword evidence="3" id="KW-1185">Reference proteome</keyword>
<proteinExistence type="predicted"/>
<feature type="compositionally biased region" description="Low complexity" evidence="1">
    <location>
        <begin position="177"/>
        <end position="192"/>
    </location>
</feature>
<feature type="compositionally biased region" description="Low complexity" evidence="1">
    <location>
        <begin position="59"/>
        <end position="80"/>
    </location>
</feature>